<keyword evidence="2" id="KW-1185">Reference proteome</keyword>
<evidence type="ECO:0000313" key="1">
    <source>
        <dbReference type="EMBL" id="URW75917.1"/>
    </source>
</evidence>
<protein>
    <recommendedName>
        <fullName evidence="3">Integrase</fullName>
    </recommendedName>
</protein>
<dbReference type="RefSeq" id="WP_250752592.1">
    <property type="nucleotide sequence ID" value="NZ_CP098401.1"/>
</dbReference>
<reference evidence="1" key="1">
    <citation type="submission" date="2022-05" db="EMBL/GenBank/DDBJ databases">
        <title>Sphingomonas sp. strain RMG20 Genome sequencing and assembly.</title>
        <authorList>
            <person name="Kim I."/>
        </authorList>
    </citation>
    <scope>NUCLEOTIDE SEQUENCE</scope>
    <source>
        <strain evidence="1">RMG20</strain>
    </source>
</reference>
<organism evidence="1 2">
    <name type="scientific">Sphingomonas donggukensis</name>
    <dbReference type="NCBI Taxonomy" id="2949093"/>
    <lineage>
        <taxon>Bacteria</taxon>
        <taxon>Pseudomonadati</taxon>
        <taxon>Pseudomonadota</taxon>
        <taxon>Alphaproteobacteria</taxon>
        <taxon>Sphingomonadales</taxon>
        <taxon>Sphingomonadaceae</taxon>
        <taxon>Sphingomonas</taxon>
    </lineage>
</organism>
<evidence type="ECO:0008006" key="3">
    <source>
        <dbReference type="Google" id="ProtNLM"/>
    </source>
</evidence>
<evidence type="ECO:0000313" key="2">
    <source>
        <dbReference type="Proteomes" id="UP001055580"/>
    </source>
</evidence>
<dbReference type="Proteomes" id="UP001055580">
    <property type="component" value="Chromosome"/>
</dbReference>
<dbReference type="EMBL" id="CP098401">
    <property type="protein sequence ID" value="URW75917.1"/>
    <property type="molecule type" value="Genomic_DNA"/>
</dbReference>
<sequence length="454" mass="50637">MTDEFSLARSEKLTALYTRYRETLDSIAVGGRWMPYRWWTLPDRLNAEWMAYSQMLGEYASELANIINDLTHHVHRLRAWDQIVATLDDNDKHEASHEFIEMLGTVAMGQPYAIKSRFAFAAGHLSHQANQAIDGSGWNDDFPSFNLYLNDIEPYCSQWKRYRAFKLKVEPIAGKKFKRASDDFRNAYNHGFSSRFLVGMTGVVKRIAKGGAVSYAFGGNEPLGTGEIADLLEVERDHCYAAFDAFQRLVEEQVAAIVAVEGGGTPVSGGRAPEPPRSGDLLQFNPESGTILFEGRKVGSTEYANGATRVAFSIEYEAVDGDWVVPLSWLAYGLRLAGLDRRPAIVFEASTDADDIEPVAASGPILLVEKTLRLDGYVWQFHKSDADPWPSPLHGHDYERGLVIDGITGQIYDKATGTEVFKLKRKPLEELHQQIRASKDLATIAAQHLPPPQP</sequence>
<accession>A0ABY4TU47</accession>
<name>A0ABY4TU47_9SPHN</name>
<proteinExistence type="predicted"/>
<gene>
    <name evidence="1" type="ORF">M9980_01415</name>
</gene>